<evidence type="ECO:0000313" key="3">
    <source>
        <dbReference type="EMBL" id="GEO83074.1"/>
    </source>
</evidence>
<evidence type="ECO:0000256" key="1">
    <source>
        <dbReference type="SAM" id="SignalP"/>
    </source>
</evidence>
<dbReference type="AlphaFoldDB" id="A0A512HC97"/>
<feature type="signal peptide" evidence="1">
    <location>
        <begin position="1"/>
        <end position="23"/>
    </location>
</feature>
<evidence type="ECO:0000259" key="2">
    <source>
        <dbReference type="Pfam" id="PF13827"/>
    </source>
</evidence>
<feature type="chain" id="PRO_5021787337" description="DUF4189 domain-containing protein" evidence="1">
    <location>
        <begin position="24"/>
        <end position="123"/>
    </location>
</feature>
<gene>
    <name evidence="3" type="ORF">RNA01_00060</name>
</gene>
<dbReference type="RefSeq" id="WP_147177677.1">
    <property type="nucleotide sequence ID" value="NZ_BJZP01000001.1"/>
</dbReference>
<evidence type="ECO:0000313" key="4">
    <source>
        <dbReference type="Proteomes" id="UP000321717"/>
    </source>
</evidence>
<sequence length="123" mass="13156">MRKPQSCLAVLAFTILTPAAAFADSYGAIAYSPSTRADGWSHSFSTRADAERRALRECSNRASGCRVAIWFKNGCGALAVGQDGGWGSGWGGDRRRAELEAISVCNQHAAQCRVTRWVCSGAQ</sequence>
<dbReference type="EMBL" id="BJZP01000001">
    <property type="protein sequence ID" value="GEO83074.1"/>
    <property type="molecule type" value="Genomic_DNA"/>
</dbReference>
<dbReference type="Pfam" id="PF13827">
    <property type="entry name" value="DUF4189"/>
    <property type="match status" value="1"/>
</dbReference>
<keyword evidence="4" id="KW-1185">Reference proteome</keyword>
<comment type="caution">
    <text evidence="3">The sequence shown here is derived from an EMBL/GenBank/DDBJ whole genome shotgun (WGS) entry which is preliminary data.</text>
</comment>
<protein>
    <recommendedName>
        <fullName evidence="2">DUF4189 domain-containing protein</fullName>
    </recommendedName>
</protein>
<proteinExistence type="predicted"/>
<name>A0A512HC97_9HYPH</name>
<dbReference type="OrthoDB" id="8448441at2"/>
<dbReference type="InterPro" id="IPR025240">
    <property type="entry name" value="DUF4189"/>
</dbReference>
<accession>A0A512HC97</accession>
<reference evidence="3 4" key="1">
    <citation type="submission" date="2019-07" db="EMBL/GenBank/DDBJ databases">
        <title>Whole genome shotgun sequence of Rhizobium naphthalenivorans NBRC 107585.</title>
        <authorList>
            <person name="Hosoyama A."/>
            <person name="Uohara A."/>
            <person name="Ohji S."/>
            <person name="Ichikawa N."/>
        </authorList>
    </citation>
    <scope>NUCLEOTIDE SEQUENCE [LARGE SCALE GENOMIC DNA]</scope>
    <source>
        <strain evidence="3 4">NBRC 107585</strain>
    </source>
</reference>
<feature type="domain" description="DUF4189" evidence="2">
    <location>
        <begin position="26"/>
        <end position="119"/>
    </location>
</feature>
<dbReference type="Proteomes" id="UP000321717">
    <property type="component" value="Unassembled WGS sequence"/>
</dbReference>
<organism evidence="3 4">
    <name type="scientific">Ciceribacter naphthalenivorans</name>
    <dbReference type="NCBI Taxonomy" id="1118451"/>
    <lineage>
        <taxon>Bacteria</taxon>
        <taxon>Pseudomonadati</taxon>
        <taxon>Pseudomonadota</taxon>
        <taxon>Alphaproteobacteria</taxon>
        <taxon>Hyphomicrobiales</taxon>
        <taxon>Rhizobiaceae</taxon>
        <taxon>Ciceribacter</taxon>
    </lineage>
</organism>
<keyword evidence="1" id="KW-0732">Signal</keyword>